<keyword evidence="1" id="KW-0732">Signal</keyword>
<dbReference type="EMBL" id="JACAGC010000007">
    <property type="protein sequence ID" value="KAF6357305.1"/>
    <property type="molecule type" value="Genomic_DNA"/>
</dbReference>
<proteinExistence type="predicted"/>
<evidence type="ECO:0000313" key="3">
    <source>
        <dbReference type="Proteomes" id="UP000585614"/>
    </source>
</evidence>
<accession>A0A7J7Y5Z1</accession>
<name>A0A7J7Y5Z1_RHIFE</name>
<sequence length="69" mass="8296">MRSEWHCLLLAFRPWSSRVLMLLWNQVLAKLPSSQMITTEQQVPKSKGQRKCWLLIWWSKCEPPCLIQR</sequence>
<protein>
    <submittedName>
        <fullName evidence="2">Nicotinamide nucleotide transhydrogenase</fullName>
    </submittedName>
</protein>
<feature type="chain" id="PRO_5029784753" evidence="1">
    <location>
        <begin position="30"/>
        <end position="69"/>
    </location>
</feature>
<evidence type="ECO:0000256" key="1">
    <source>
        <dbReference type="SAM" id="SignalP"/>
    </source>
</evidence>
<organism evidence="2 3">
    <name type="scientific">Rhinolophus ferrumequinum</name>
    <name type="common">Greater horseshoe bat</name>
    <dbReference type="NCBI Taxonomy" id="59479"/>
    <lineage>
        <taxon>Eukaryota</taxon>
        <taxon>Metazoa</taxon>
        <taxon>Chordata</taxon>
        <taxon>Craniata</taxon>
        <taxon>Vertebrata</taxon>
        <taxon>Euteleostomi</taxon>
        <taxon>Mammalia</taxon>
        <taxon>Eutheria</taxon>
        <taxon>Laurasiatheria</taxon>
        <taxon>Chiroptera</taxon>
        <taxon>Yinpterochiroptera</taxon>
        <taxon>Rhinolophoidea</taxon>
        <taxon>Rhinolophidae</taxon>
        <taxon>Rhinolophinae</taxon>
        <taxon>Rhinolophus</taxon>
    </lineage>
</organism>
<dbReference type="Proteomes" id="UP000585614">
    <property type="component" value="Unassembled WGS sequence"/>
</dbReference>
<evidence type="ECO:0000313" key="2">
    <source>
        <dbReference type="EMBL" id="KAF6357305.1"/>
    </source>
</evidence>
<comment type="caution">
    <text evidence="2">The sequence shown here is derived from an EMBL/GenBank/DDBJ whole genome shotgun (WGS) entry which is preliminary data.</text>
</comment>
<gene>
    <name evidence="2" type="ORF">mRhiFer1_011931</name>
</gene>
<feature type="signal peptide" evidence="1">
    <location>
        <begin position="1"/>
        <end position="29"/>
    </location>
</feature>
<reference evidence="2 3" key="1">
    <citation type="journal article" date="2020" name="Nature">
        <title>Six reference-quality genomes reveal evolution of bat adaptations.</title>
        <authorList>
            <person name="Jebb D."/>
            <person name="Huang Z."/>
            <person name="Pippel M."/>
            <person name="Hughes G.M."/>
            <person name="Lavrichenko K."/>
            <person name="Devanna P."/>
            <person name="Winkler S."/>
            <person name="Jermiin L.S."/>
            <person name="Skirmuntt E.C."/>
            <person name="Katzourakis A."/>
            <person name="Burkitt-Gray L."/>
            <person name="Ray D.A."/>
            <person name="Sullivan K.A.M."/>
            <person name="Roscito J.G."/>
            <person name="Kirilenko B.M."/>
            <person name="Davalos L.M."/>
            <person name="Corthals A.P."/>
            <person name="Power M.L."/>
            <person name="Jones G."/>
            <person name="Ransome R.D."/>
            <person name="Dechmann D.K.N."/>
            <person name="Locatelli A.G."/>
            <person name="Puechmaille S.J."/>
            <person name="Fedrigo O."/>
            <person name="Jarvis E.D."/>
            <person name="Hiller M."/>
            <person name="Vernes S.C."/>
            <person name="Myers E.W."/>
            <person name="Teeling E.C."/>
        </authorList>
    </citation>
    <scope>NUCLEOTIDE SEQUENCE [LARGE SCALE GENOMIC DNA]</scope>
    <source>
        <strain evidence="2">MRhiFer1</strain>
        <tissue evidence="2">Lung</tissue>
    </source>
</reference>
<dbReference type="AlphaFoldDB" id="A0A7J7Y5Z1"/>